<evidence type="ECO:0000313" key="11">
    <source>
        <dbReference type="Proteomes" id="UP001306508"/>
    </source>
</evidence>
<proteinExistence type="inferred from homology"/>
<organism evidence="10 11">
    <name type="scientific">Arxiozyma heterogenica</name>
    <dbReference type="NCBI Taxonomy" id="278026"/>
    <lineage>
        <taxon>Eukaryota</taxon>
        <taxon>Fungi</taxon>
        <taxon>Dikarya</taxon>
        <taxon>Ascomycota</taxon>
        <taxon>Saccharomycotina</taxon>
        <taxon>Saccharomycetes</taxon>
        <taxon>Saccharomycetales</taxon>
        <taxon>Saccharomycetaceae</taxon>
        <taxon>Arxiozyma</taxon>
    </lineage>
</organism>
<evidence type="ECO:0000259" key="9">
    <source>
        <dbReference type="Pfam" id="PF18471"/>
    </source>
</evidence>
<dbReference type="InterPro" id="IPR041244">
    <property type="entry name" value="Ribosomal_bL27m_C"/>
</dbReference>
<dbReference type="PROSITE" id="PS00831">
    <property type="entry name" value="RIBOSOMAL_L27"/>
    <property type="match status" value="1"/>
</dbReference>
<dbReference type="SUPFAM" id="SSF110324">
    <property type="entry name" value="Ribosomal L27 protein-like"/>
    <property type="match status" value="1"/>
</dbReference>
<dbReference type="InterPro" id="IPR018261">
    <property type="entry name" value="Ribosomal_bL27_CS"/>
</dbReference>
<dbReference type="FunFam" id="2.40.50.100:FF:000042">
    <property type="entry name" value="50S ribosomal protein L27"/>
    <property type="match status" value="1"/>
</dbReference>
<accession>A0AAN7W632</accession>
<evidence type="ECO:0000256" key="4">
    <source>
        <dbReference type="ARBA" id="ARBA00022980"/>
    </source>
</evidence>
<dbReference type="GO" id="GO:0003735">
    <property type="term" value="F:structural constituent of ribosome"/>
    <property type="evidence" value="ECO:0007669"/>
    <property type="project" value="InterPro"/>
</dbReference>
<dbReference type="Pfam" id="PF18471">
    <property type="entry name" value="Ribosomal_L27_C"/>
    <property type="match status" value="1"/>
</dbReference>
<keyword evidence="5" id="KW-0496">Mitochondrion</keyword>
<dbReference type="NCBIfam" id="TIGR00062">
    <property type="entry name" value="L27"/>
    <property type="match status" value="1"/>
</dbReference>
<evidence type="ECO:0000256" key="8">
    <source>
        <dbReference type="ARBA" id="ARBA00035465"/>
    </source>
</evidence>
<keyword evidence="6" id="KW-0687">Ribonucleoprotein</keyword>
<keyword evidence="4" id="KW-0689">Ribosomal protein</keyword>
<evidence type="ECO:0000256" key="5">
    <source>
        <dbReference type="ARBA" id="ARBA00023128"/>
    </source>
</evidence>
<evidence type="ECO:0000256" key="7">
    <source>
        <dbReference type="ARBA" id="ARBA00035267"/>
    </source>
</evidence>
<dbReference type="Proteomes" id="UP001306508">
    <property type="component" value="Unassembled WGS sequence"/>
</dbReference>
<evidence type="ECO:0000256" key="6">
    <source>
        <dbReference type="ARBA" id="ARBA00023274"/>
    </source>
</evidence>
<feature type="domain" description="Large ribosomal subunit protein bL27m C-terminal" evidence="9">
    <location>
        <begin position="129"/>
        <end position="321"/>
    </location>
</feature>
<dbReference type="GO" id="GO:0005762">
    <property type="term" value="C:mitochondrial large ribosomal subunit"/>
    <property type="evidence" value="ECO:0007669"/>
    <property type="project" value="TreeGrafter"/>
</dbReference>
<dbReference type="GO" id="GO:0006412">
    <property type="term" value="P:translation"/>
    <property type="evidence" value="ECO:0007669"/>
    <property type="project" value="InterPro"/>
</dbReference>
<comment type="subcellular location">
    <subcellularLocation>
        <location evidence="1">Mitochondrion</location>
    </subcellularLocation>
</comment>
<dbReference type="PANTHER" id="PTHR15893">
    <property type="entry name" value="RIBOSOMAL PROTEIN L27"/>
    <property type="match status" value="1"/>
</dbReference>
<evidence type="ECO:0000313" key="10">
    <source>
        <dbReference type="EMBL" id="KAK5782061.1"/>
    </source>
</evidence>
<dbReference type="PRINTS" id="PR00063">
    <property type="entry name" value="RIBOSOMALL27"/>
</dbReference>
<dbReference type="Gene3D" id="2.40.50.100">
    <property type="match status" value="1"/>
</dbReference>
<comment type="similarity">
    <text evidence="2">Belongs to the bacterial ribosomal protein bL27 family.</text>
</comment>
<evidence type="ECO:0000256" key="1">
    <source>
        <dbReference type="ARBA" id="ARBA00004173"/>
    </source>
</evidence>
<keyword evidence="11" id="KW-1185">Reference proteome</keyword>
<evidence type="ECO:0000256" key="3">
    <source>
        <dbReference type="ARBA" id="ARBA00022946"/>
    </source>
</evidence>
<gene>
    <name evidence="10" type="ORF">RI543_000547</name>
</gene>
<name>A0AAN7W632_9SACH</name>
<dbReference type="Pfam" id="PF01016">
    <property type="entry name" value="Ribosomal_L27"/>
    <property type="match status" value="1"/>
</dbReference>
<evidence type="ECO:0000256" key="2">
    <source>
        <dbReference type="ARBA" id="ARBA00010797"/>
    </source>
</evidence>
<keyword evidence="3" id="KW-0809">Transit peptide</keyword>
<sequence length="326" mass="38008">MLSLFQIIKPSNSPIYIQIRTATKRAAGSRTSMKDSAGRRLGPKKYDGQRVKVGEIIMRQRGTKIYPGEYVGIGKDHTLFALEPGFVRYYLDPFHPRKKFVGVSLREDIKLPRPHFDPRVRRFGHILLDNKKAALKEENSLSRKQYLVKDSIMKKYNERIEDRLKLLNNFKSSLKDIISVENVDTNIAANYLVRLRMLLRNGFLLKDAQFYSQQYLKSEVDLQGKREQWSLEKVSTYKHKINSTCKYLDNNVSFDNKFKLINFISLEEKEKLKKELHHNLTEEPVATAKKIKDSTINPSSFLSLREENKLKRKINSILQSEKNAKV</sequence>
<dbReference type="InterPro" id="IPR001684">
    <property type="entry name" value="Ribosomal_bL27"/>
</dbReference>
<dbReference type="PANTHER" id="PTHR15893:SF0">
    <property type="entry name" value="LARGE RIBOSOMAL SUBUNIT PROTEIN BL27M"/>
    <property type="match status" value="1"/>
</dbReference>
<protein>
    <recommendedName>
        <fullName evidence="7">Large ribosomal subunit protein bL27m</fullName>
    </recommendedName>
    <alternativeName>
        <fullName evidence="8">54S ribosomal protein L2, mitochondrial</fullName>
    </alternativeName>
</protein>
<dbReference type="AlphaFoldDB" id="A0AAN7W632"/>
<reference evidence="11" key="1">
    <citation type="submission" date="2023-07" db="EMBL/GenBank/DDBJ databases">
        <title>A draft genome of Kazachstania heterogenica Y-27499.</title>
        <authorList>
            <person name="Donic C."/>
            <person name="Kralova J.S."/>
            <person name="Fidel L."/>
            <person name="Ben-Dor S."/>
            <person name="Jung S."/>
        </authorList>
    </citation>
    <scope>NUCLEOTIDE SEQUENCE [LARGE SCALE GENOMIC DNA]</scope>
    <source>
        <strain evidence="11">Y27499</strain>
    </source>
</reference>
<dbReference type="EMBL" id="JAWIZZ010000022">
    <property type="protein sequence ID" value="KAK5782061.1"/>
    <property type="molecule type" value="Genomic_DNA"/>
</dbReference>
<comment type="caution">
    <text evidence="10">The sequence shown here is derived from an EMBL/GenBank/DDBJ whole genome shotgun (WGS) entry which is preliminary data.</text>
</comment>